<evidence type="ECO:0000256" key="6">
    <source>
        <dbReference type="ARBA" id="ARBA00019635"/>
    </source>
</evidence>
<evidence type="ECO:0000259" key="20">
    <source>
        <dbReference type="PROSITE" id="PS52040"/>
    </source>
</evidence>
<feature type="compositionally biased region" description="Acidic residues" evidence="17">
    <location>
        <begin position="1321"/>
        <end position="1332"/>
    </location>
</feature>
<dbReference type="Pfam" id="PF00096">
    <property type="entry name" value="zf-C2H2"/>
    <property type="match status" value="2"/>
</dbReference>
<evidence type="ECO:0000256" key="15">
    <source>
        <dbReference type="PROSITE-ProRule" id="PRU01384"/>
    </source>
</evidence>
<dbReference type="InterPro" id="IPR013758">
    <property type="entry name" value="Topo_IIA_A/C_ab"/>
</dbReference>
<dbReference type="SUPFAM" id="SSF55874">
    <property type="entry name" value="ATPase domain of HSP90 chaperone/DNA topoisomerase II/histidine kinase"/>
    <property type="match status" value="1"/>
</dbReference>
<comment type="cofactor">
    <cofactor evidence="3">
        <name>Mg(2+)</name>
        <dbReference type="ChEBI" id="CHEBI:18420"/>
    </cofactor>
</comment>
<dbReference type="InterPro" id="IPR020568">
    <property type="entry name" value="Ribosomal_Su5_D2-typ_SF"/>
</dbReference>
<dbReference type="Gene3D" id="3.30.160.60">
    <property type="entry name" value="Classic Zinc Finger"/>
    <property type="match status" value="1"/>
</dbReference>
<dbReference type="GO" id="GO:0008270">
    <property type="term" value="F:zinc ion binding"/>
    <property type="evidence" value="ECO:0007669"/>
    <property type="project" value="UniProtKB-KW"/>
</dbReference>
<dbReference type="PRINTS" id="PR00418">
    <property type="entry name" value="TPI2FAMILY"/>
</dbReference>
<dbReference type="InterPro" id="IPR031660">
    <property type="entry name" value="TOPRIM_C"/>
</dbReference>
<dbReference type="Gene3D" id="3.30.1490.30">
    <property type="match status" value="1"/>
</dbReference>
<evidence type="ECO:0000256" key="2">
    <source>
        <dbReference type="ARBA" id="ARBA00001913"/>
    </source>
</evidence>
<dbReference type="Pfam" id="PF01751">
    <property type="entry name" value="Toprim"/>
    <property type="match status" value="1"/>
</dbReference>
<evidence type="ECO:0000256" key="17">
    <source>
        <dbReference type="SAM" id="MobiDB-lite"/>
    </source>
</evidence>
<evidence type="ECO:0000256" key="3">
    <source>
        <dbReference type="ARBA" id="ARBA00001946"/>
    </source>
</evidence>
<name>A0A922KVM0_DERFA</name>
<reference evidence="21" key="1">
    <citation type="submission" date="2013-05" db="EMBL/GenBank/DDBJ databases">
        <authorList>
            <person name="Yim A.K.Y."/>
            <person name="Chan T.F."/>
            <person name="Ji K.M."/>
            <person name="Liu X.Y."/>
            <person name="Zhou J.W."/>
            <person name="Li R.Q."/>
            <person name="Yang K.Y."/>
            <person name="Li J."/>
            <person name="Li M."/>
            <person name="Law P.T.W."/>
            <person name="Wu Y.L."/>
            <person name="Cai Z.L."/>
            <person name="Qin H."/>
            <person name="Bao Y."/>
            <person name="Leung R.K.K."/>
            <person name="Ng P.K.S."/>
            <person name="Zou J."/>
            <person name="Zhong X.J."/>
            <person name="Ran P.X."/>
            <person name="Zhong N.S."/>
            <person name="Liu Z.G."/>
            <person name="Tsui S.K.W."/>
        </authorList>
    </citation>
    <scope>NUCLEOTIDE SEQUENCE</scope>
    <source>
        <strain evidence="21">Derf</strain>
        <tissue evidence="21">Whole organism</tissue>
    </source>
</reference>
<keyword evidence="8 16" id="KW-0547">Nucleotide-binding</keyword>
<comment type="similarity">
    <text evidence="4 16">Belongs to the type II topoisomerase family.</text>
</comment>
<evidence type="ECO:0000256" key="16">
    <source>
        <dbReference type="RuleBase" id="RU362094"/>
    </source>
</evidence>
<reference evidence="21" key="2">
    <citation type="journal article" date="2022" name="Res Sq">
        <title>Comparative Genomics Reveals Insights into the Divergent Evolution of Astigmatic Mites and Household Pest Adaptations.</title>
        <authorList>
            <person name="Xiong Q."/>
            <person name="Wan A.T.-Y."/>
            <person name="Liu X.-Y."/>
            <person name="Fung C.S.-H."/>
            <person name="Xiao X."/>
            <person name="Malainual N."/>
            <person name="Hou J."/>
            <person name="Wang L."/>
            <person name="Wang M."/>
            <person name="Yang K."/>
            <person name="Cui Y."/>
            <person name="Leung E."/>
            <person name="Nong W."/>
            <person name="Shin S.-K."/>
            <person name="Au S."/>
            <person name="Jeong K.Y."/>
            <person name="Chew F.T."/>
            <person name="Hui J."/>
            <person name="Leung T.F."/>
            <person name="Tungtrongchitr A."/>
            <person name="Zhong N."/>
            <person name="Liu Z."/>
            <person name="Tsui S."/>
        </authorList>
    </citation>
    <scope>NUCLEOTIDE SEQUENCE</scope>
    <source>
        <strain evidence="21">Derf</strain>
        <tissue evidence="21">Whole organism</tissue>
    </source>
</reference>
<evidence type="ECO:0000256" key="7">
    <source>
        <dbReference type="ARBA" id="ARBA00022723"/>
    </source>
</evidence>
<dbReference type="EC" id="5.6.2.2" evidence="5 16"/>
<dbReference type="GO" id="GO:0000712">
    <property type="term" value="P:resolution of meiotic recombination intermediates"/>
    <property type="evidence" value="ECO:0007669"/>
    <property type="project" value="TreeGrafter"/>
</dbReference>
<dbReference type="InterPro" id="IPR013087">
    <property type="entry name" value="Znf_C2H2_type"/>
</dbReference>
<evidence type="ECO:0000256" key="8">
    <source>
        <dbReference type="ARBA" id="ARBA00022741"/>
    </source>
</evidence>
<evidence type="ECO:0000313" key="22">
    <source>
        <dbReference type="Proteomes" id="UP000790347"/>
    </source>
</evidence>
<dbReference type="EMBL" id="ASGP02000007">
    <property type="protein sequence ID" value="KAH9496934.1"/>
    <property type="molecule type" value="Genomic_DNA"/>
</dbReference>
<keyword evidence="7" id="KW-0479">Metal-binding</keyword>
<comment type="function">
    <text evidence="16">Control of topological states of DNA by transient breakage and subsequent rejoining of DNA strands. Topoisomerase II makes double-strand breaks.</text>
</comment>
<keyword evidence="10" id="KW-0460">Magnesium</keyword>
<dbReference type="CDD" id="cd03481">
    <property type="entry name" value="TopoIIA_Trans_ScTopoIIA"/>
    <property type="match status" value="1"/>
</dbReference>
<dbReference type="PANTHER" id="PTHR10169:SF38">
    <property type="entry name" value="DNA TOPOISOMERASE 2"/>
    <property type="match status" value="1"/>
</dbReference>
<dbReference type="PROSITE" id="PS52040">
    <property type="entry name" value="TOPO_IIA"/>
    <property type="match status" value="1"/>
</dbReference>
<dbReference type="GO" id="GO:0003918">
    <property type="term" value="F:DNA topoisomerase type II (double strand cut, ATP-hydrolyzing) activity"/>
    <property type="evidence" value="ECO:0007669"/>
    <property type="project" value="UniProtKB-UniRule"/>
</dbReference>
<dbReference type="Pfam" id="PF00204">
    <property type="entry name" value="DNA_gyraseB"/>
    <property type="match status" value="1"/>
</dbReference>
<keyword evidence="22" id="KW-1185">Reference proteome</keyword>
<dbReference type="Pfam" id="PF00521">
    <property type="entry name" value="DNA_topoisoIV"/>
    <property type="match status" value="1"/>
</dbReference>
<feature type="domain" description="Toprim" evidence="19">
    <location>
        <begin position="544"/>
        <end position="661"/>
    </location>
</feature>
<protein>
    <recommendedName>
        <fullName evidence="6 16">DNA topoisomerase 2</fullName>
        <ecNumber evidence="5 16">5.6.2.2</ecNumber>
    </recommendedName>
</protein>
<dbReference type="InterPro" id="IPR050634">
    <property type="entry name" value="DNA_Topoisomerase_II"/>
</dbReference>
<dbReference type="Pfam" id="PF16898">
    <property type="entry name" value="TOPRIM_C"/>
    <property type="match status" value="1"/>
</dbReference>
<evidence type="ECO:0000259" key="18">
    <source>
        <dbReference type="PROSITE" id="PS50157"/>
    </source>
</evidence>
<dbReference type="InterPro" id="IPR013757">
    <property type="entry name" value="Topo_IIA_A_a_sf"/>
</dbReference>
<dbReference type="FunFam" id="3.90.199.10:FF:000002">
    <property type="entry name" value="DNA topoisomerase 2"/>
    <property type="match status" value="1"/>
</dbReference>
<dbReference type="Gene3D" id="3.30.565.10">
    <property type="entry name" value="Histidine kinase-like ATPase, C-terminal domain"/>
    <property type="match status" value="1"/>
</dbReference>
<dbReference type="Gene3D" id="3.30.230.10">
    <property type="match status" value="1"/>
</dbReference>
<dbReference type="InterPro" id="IPR013759">
    <property type="entry name" value="Topo_IIA_B_C"/>
</dbReference>
<dbReference type="PROSITE" id="PS50157">
    <property type="entry name" value="ZINC_FINGER_C2H2_2"/>
    <property type="match status" value="2"/>
</dbReference>
<proteinExistence type="inferred from homology"/>
<dbReference type="InterPro" id="IPR013506">
    <property type="entry name" value="Topo_IIA_bsu_dom2"/>
</dbReference>
<dbReference type="InterPro" id="IPR013760">
    <property type="entry name" value="Topo_IIA-like_dom_sf"/>
</dbReference>
<dbReference type="FunFam" id="3.30.230.10:FF:000008">
    <property type="entry name" value="DNA topoisomerase 2"/>
    <property type="match status" value="1"/>
</dbReference>
<dbReference type="PANTHER" id="PTHR10169">
    <property type="entry name" value="DNA TOPOISOMERASE/GYRASE"/>
    <property type="match status" value="1"/>
</dbReference>
<dbReference type="InterPro" id="IPR036890">
    <property type="entry name" value="HATPase_C_sf"/>
</dbReference>
<evidence type="ECO:0000256" key="14">
    <source>
        <dbReference type="PROSITE-ProRule" id="PRU00042"/>
    </source>
</evidence>
<dbReference type="InterPro" id="IPR001241">
    <property type="entry name" value="Topo_IIA"/>
</dbReference>
<evidence type="ECO:0000256" key="4">
    <source>
        <dbReference type="ARBA" id="ARBA00011080"/>
    </source>
</evidence>
<organism evidence="21 22">
    <name type="scientific">Dermatophagoides farinae</name>
    <name type="common">American house dust mite</name>
    <dbReference type="NCBI Taxonomy" id="6954"/>
    <lineage>
        <taxon>Eukaryota</taxon>
        <taxon>Metazoa</taxon>
        <taxon>Ecdysozoa</taxon>
        <taxon>Arthropoda</taxon>
        <taxon>Chelicerata</taxon>
        <taxon>Arachnida</taxon>
        <taxon>Acari</taxon>
        <taxon>Acariformes</taxon>
        <taxon>Sarcoptiformes</taxon>
        <taxon>Astigmata</taxon>
        <taxon>Psoroptidia</taxon>
        <taxon>Analgoidea</taxon>
        <taxon>Pyroglyphidae</taxon>
        <taxon>Dermatophagoidinae</taxon>
        <taxon>Dermatophagoides</taxon>
    </lineage>
</organism>
<evidence type="ECO:0000256" key="13">
    <source>
        <dbReference type="ARBA" id="ARBA00023235"/>
    </source>
</evidence>
<evidence type="ECO:0000256" key="5">
    <source>
        <dbReference type="ARBA" id="ARBA00012895"/>
    </source>
</evidence>
<accession>A0A922KVM0</accession>
<keyword evidence="13 15" id="KW-0413">Isomerase</keyword>
<dbReference type="Gene3D" id="3.90.199.10">
    <property type="entry name" value="Topoisomerase II, domain 5"/>
    <property type="match status" value="1"/>
</dbReference>
<evidence type="ECO:0000256" key="1">
    <source>
        <dbReference type="ARBA" id="ARBA00000185"/>
    </source>
</evidence>
<dbReference type="InterPro" id="IPR002205">
    <property type="entry name" value="Topo_IIA_dom_A"/>
</dbReference>
<keyword evidence="9 16" id="KW-0067">ATP-binding</keyword>
<dbReference type="SUPFAM" id="SSF54211">
    <property type="entry name" value="Ribosomal protein S5 domain 2-like"/>
    <property type="match status" value="1"/>
</dbReference>
<dbReference type="FunFam" id="3.30.1360.40:FF:000003">
    <property type="entry name" value="DNA topoisomerase 2"/>
    <property type="match status" value="1"/>
</dbReference>
<comment type="caution">
    <text evidence="21">The sequence shown here is derived from an EMBL/GenBank/DDBJ whole genome shotgun (WGS) entry which is preliminary data.</text>
</comment>
<dbReference type="GO" id="GO:0006265">
    <property type="term" value="P:DNA topological change"/>
    <property type="evidence" value="ECO:0007669"/>
    <property type="project" value="UniProtKB-UniRule"/>
</dbReference>
<dbReference type="GO" id="GO:0000819">
    <property type="term" value="P:sister chromatid segregation"/>
    <property type="evidence" value="ECO:0007669"/>
    <property type="project" value="TreeGrafter"/>
</dbReference>
<gene>
    <name evidence="21" type="primary">TOP2B_21</name>
    <name evidence="21" type="ORF">DERF_012956</name>
</gene>
<comment type="cofactor">
    <cofactor evidence="2">
        <name>Ca(2+)</name>
        <dbReference type="ChEBI" id="CHEBI:29108"/>
    </cofactor>
</comment>
<sequence length="1433" mass="165506">MDQYNRQLFKAECGPSTKQARIDNEQSLHEHILLCPDNYIGSVQKETKQMWVYDSQHGMVLRDISFVPGLYKIFDEIIVDIVNNQNHDQKNNCIRIDIDTTNTEISIYTNGCGSPVLFQIKKTFYITSMFFSQLLTSPKENEKKVVGDRDIYGAELCNIFSTMFKIESSSRQYNNSFSKVWTDNMKIAEEPIIRPPKDEDFTRVTFKPDLRKFNMTHLDKDIVDLFSRRAYDIAGSSKGLKVFLNDNCLPVRGFQSYVDLFFKDKNNEPLKLAHEVVNDCWEIGVAFSEKSFRQISFVNNIATTRGGTHVDHVVDQIIDKLIKTVKKESGNSKVDLKPDQIRNHLWVFVNCFIENPTFDSQTKEMMTSPVKTFGSSCSPTDNFFINVFKVGIVKAVLSRPKFKSQPHLTIKKSDSTKHKTWTSILKFDDEKIAGPSQVGMFKPNDECHSTKHKTWTSILKFDDEKIAGPSQVGMLKPNDECHSTKHKTWTSILKFDDEKIAGPSQVGMLKPNDECHSTKRGKFTRIPKKLVDANFAGTKNSNDCTLILTEGDSSKTFASTGLSVVGRNNYGILPLCGTLLNVREATYKQILENSEINNIIDSVGLQYKEKYKSNEDLKSLRYGKIMIITDQDDDGAHIRGLIISFFQYFWPSLLKLNFLEMFITPIVKASKGDNVCLFYSIPEFEEWKKSIPNWRSYHTKYYKALGEKMVEHRKEWIKKSLEERKQRKEKGLPAIFLYENNTRFITFKELINKDLILYPIRKNKRSIPSSVDGFKPGQRKVIYTCFKRNDKHEIKVTQLAGSVGEMSAYHHGEMYLNSSIIKLAQNYVGSNNINLLQPLGQFGSRHDGGTDAAAPRYIYTMLNTLARKIFPPLDDALLTYQFDDNQQIEPEYFVPIIPMILVNGTYGIGSSGRSEIFKYNPRDIVENIRNLMHGRKIQPMIPWYKGFSGTIIQIDSKQKFVIFGEAALLNDESFEITELPIGVSTQTYKETVLEPMLNDTEKSSPFILDYNEYHSDGAIKFVITLSKENLQEALKIGLHKKFKILRIMPKLNLTLFDQHDCLRTFETPEQILEEFFPLRLELYAKRIAYYGKKFEAELLKLKNQIRFVSEKISGILIMKNIKEKDLTTTLIKNNYDSDPVKAWMKKYVEKEEETVEGGDGFDYLTDMPTRSDCSDGLEKLTKQFNQKKEEMEKLLNSTPNVIWDNELTEFLNELNRVEQLEREELDLDSANNWNLTGEQESNCKPSPHGKRIQPEIDAELLRRINKIRNRKKYSTLDNNAIDSDSEHEFIPLANNQPIITTTTTSKQTAVKPKCKKRNLDSESDDSDDDDDDDKSKKEKLIAIYESQMNRNQVDKETIRLPSFEHKCEICSQCFSRKSNLIRHKITHTDEVNWPYNCPKCNLKFKRKDEQQNHMKRKHQVKLESLTIYDNADS</sequence>
<feature type="domain" description="C2H2-type" evidence="18">
    <location>
        <begin position="1395"/>
        <end position="1423"/>
    </location>
</feature>
<dbReference type="SUPFAM" id="SSF57667">
    <property type="entry name" value="beta-beta-alpha zinc fingers"/>
    <property type="match status" value="1"/>
</dbReference>
<dbReference type="Gene3D" id="3.40.50.670">
    <property type="match status" value="1"/>
</dbReference>
<dbReference type="InterPro" id="IPR036236">
    <property type="entry name" value="Znf_C2H2_sf"/>
</dbReference>
<dbReference type="FunFam" id="3.40.50.670:FF:000001">
    <property type="entry name" value="DNA topoisomerase 2"/>
    <property type="match status" value="1"/>
</dbReference>
<evidence type="ECO:0000259" key="19">
    <source>
        <dbReference type="PROSITE" id="PS50880"/>
    </source>
</evidence>
<dbReference type="InterPro" id="IPR014721">
    <property type="entry name" value="Ribsml_uS5_D2-typ_fold_subgr"/>
</dbReference>
<dbReference type="InterPro" id="IPR006171">
    <property type="entry name" value="TOPRIM_dom"/>
</dbReference>
<dbReference type="GO" id="GO:0005634">
    <property type="term" value="C:nucleus"/>
    <property type="evidence" value="ECO:0007669"/>
    <property type="project" value="TreeGrafter"/>
</dbReference>
<feature type="domain" description="C2H2-type" evidence="18">
    <location>
        <begin position="1365"/>
        <end position="1392"/>
    </location>
</feature>
<dbReference type="InterPro" id="IPR001154">
    <property type="entry name" value="TopoII_euk"/>
</dbReference>
<dbReference type="PROSITE" id="PS00028">
    <property type="entry name" value="ZINC_FINGER_C2H2_1"/>
    <property type="match status" value="2"/>
</dbReference>
<dbReference type="SUPFAM" id="SSF56719">
    <property type="entry name" value="Type II DNA topoisomerase"/>
    <property type="match status" value="1"/>
</dbReference>
<keyword evidence="14" id="KW-0862">Zinc</keyword>
<feature type="region of interest" description="Disordered" evidence="17">
    <location>
        <begin position="1300"/>
        <end position="1336"/>
    </location>
</feature>
<feature type="active site" description="O-(5'-phospho-DNA)-tyrosine intermediate" evidence="15">
    <location>
        <position position="857"/>
    </location>
</feature>
<evidence type="ECO:0000256" key="9">
    <source>
        <dbReference type="ARBA" id="ARBA00022840"/>
    </source>
</evidence>
<dbReference type="GO" id="GO:0003677">
    <property type="term" value="F:DNA binding"/>
    <property type="evidence" value="ECO:0007669"/>
    <property type="project" value="UniProtKB-UniRule"/>
</dbReference>
<keyword evidence="11 15" id="KW-0799">Topoisomerase</keyword>
<dbReference type="SMART" id="SM00434">
    <property type="entry name" value="TOP4c"/>
    <property type="match status" value="1"/>
</dbReference>
<dbReference type="SMART" id="SM00355">
    <property type="entry name" value="ZnF_C2H2"/>
    <property type="match status" value="2"/>
</dbReference>
<dbReference type="Gene3D" id="3.30.1360.40">
    <property type="match status" value="1"/>
</dbReference>
<evidence type="ECO:0000256" key="10">
    <source>
        <dbReference type="ARBA" id="ARBA00022842"/>
    </source>
</evidence>
<evidence type="ECO:0000256" key="11">
    <source>
        <dbReference type="ARBA" id="ARBA00023029"/>
    </source>
</evidence>
<dbReference type="PRINTS" id="PR01158">
    <property type="entry name" value="TOPISMRASEII"/>
</dbReference>
<dbReference type="SMART" id="SM00433">
    <property type="entry name" value="TOP2c"/>
    <property type="match status" value="1"/>
</dbReference>
<evidence type="ECO:0000256" key="12">
    <source>
        <dbReference type="ARBA" id="ARBA00023125"/>
    </source>
</evidence>
<comment type="subunit">
    <text evidence="16">Homodimer.</text>
</comment>
<dbReference type="GO" id="GO:0005524">
    <property type="term" value="F:ATP binding"/>
    <property type="evidence" value="ECO:0007669"/>
    <property type="project" value="UniProtKB-UniRule"/>
</dbReference>
<keyword evidence="12 15" id="KW-0238">DNA-binding</keyword>
<keyword evidence="14" id="KW-0863">Zinc-finger</keyword>
<feature type="domain" description="Topo IIA-type catalytic" evidence="20">
    <location>
        <begin position="767"/>
        <end position="1207"/>
    </location>
</feature>
<comment type="catalytic activity">
    <reaction evidence="1 15 16">
        <text>ATP-dependent breakage, passage and rejoining of double-stranded DNA.</text>
        <dbReference type="EC" id="5.6.2.2"/>
    </reaction>
</comment>
<dbReference type="PROSITE" id="PS50880">
    <property type="entry name" value="TOPRIM"/>
    <property type="match status" value="1"/>
</dbReference>
<dbReference type="Gene3D" id="1.10.268.10">
    <property type="entry name" value="Topoisomerase, domain 3"/>
    <property type="match status" value="1"/>
</dbReference>
<dbReference type="Proteomes" id="UP000790347">
    <property type="component" value="Unassembled WGS sequence"/>
</dbReference>
<evidence type="ECO:0000313" key="21">
    <source>
        <dbReference type="EMBL" id="KAH9496934.1"/>
    </source>
</evidence>